<name>A0A5C7FRY3_9BURK</name>
<dbReference type="Proteomes" id="UP000321413">
    <property type="component" value="Unassembled WGS sequence"/>
</dbReference>
<dbReference type="Pfam" id="PF09722">
    <property type="entry name" value="Xre_MbcA_ParS_C"/>
    <property type="match status" value="1"/>
</dbReference>
<feature type="domain" description="Antitoxin Xre/MbcA/ParS-like toxin-binding" evidence="1">
    <location>
        <begin position="36"/>
        <end position="74"/>
    </location>
</feature>
<sequence>MTDPERLSPDSIAALQARFDGHSRKAQAYYAVMHEARKVLGNDDAADAWMKAPQPALDDRTPAELVADGRTDDVLASLRGAQQGAPR</sequence>
<comment type="caution">
    <text evidence="2">The sequence shown here is derived from an EMBL/GenBank/DDBJ whole genome shotgun (WGS) entry which is preliminary data.</text>
</comment>
<dbReference type="EMBL" id="VPFD01000028">
    <property type="protein sequence ID" value="TXF97209.1"/>
    <property type="molecule type" value="Genomic_DNA"/>
</dbReference>
<keyword evidence="3" id="KW-1185">Reference proteome</keyword>
<protein>
    <submittedName>
        <fullName evidence="2">DUF2384 domain-containing protein</fullName>
    </submittedName>
</protein>
<gene>
    <name evidence="2" type="ORF">FVD38_21370</name>
</gene>
<dbReference type="InterPro" id="IPR024467">
    <property type="entry name" value="Xre/MbcA/ParS-like_toxin-bd"/>
</dbReference>
<reference evidence="2 3" key="1">
    <citation type="submission" date="2019-08" db="EMBL/GenBank/DDBJ databases">
        <title>Massilia golmudensis sp. nov., isolated from sand in the Qinghai-Tibetan Plateau.</title>
        <authorList>
            <person name="Zhang B."/>
        </authorList>
    </citation>
    <scope>NUCLEOTIDE SEQUENCE [LARGE SCALE GENOMIC DNA]</scope>
    <source>
        <strain evidence="2 3">GEM5</strain>
    </source>
</reference>
<evidence type="ECO:0000313" key="2">
    <source>
        <dbReference type="EMBL" id="TXF97209.1"/>
    </source>
</evidence>
<accession>A0A5C7FRY3</accession>
<proteinExistence type="predicted"/>
<dbReference type="RefSeq" id="WP_147936648.1">
    <property type="nucleotide sequence ID" value="NZ_VPFD01000028.1"/>
</dbReference>
<evidence type="ECO:0000259" key="1">
    <source>
        <dbReference type="Pfam" id="PF09722"/>
    </source>
</evidence>
<evidence type="ECO:0000313" key="3">
    <source>
        <dbReference type="Proteomes" id="UP000321413"/>
    </source>
</evidence>
<dbReference type="AlphaFoldDB" id="A0A5C7FRY3"/>
<organism evidence="2 3">
    <name type="scientific">Massilia arenae</name>
    <dbReference type="NCBI Taxonomy" id="2603288"/>
    <lineage>
        <taxon>Bacteria</taxon>
        <taxon>Pseudomonadati</taxon>
        <taxon>Pseudomonadota</taxon>
        <taxon>Betaproteobacteria</taxon>
        <taxon>Burkholderiales</taxon>
        <taxon>Oxalobacteraceae</taxon>
        <taxon>Telluria group</taxon>
        <taxon>Massilia</taxon>
    </lineage>
</organism>